<feature type="domain" description="PE" evidence="1">
    <location>
        <begin position="4"/>
        <end position="91"/>
    </location>
</feature>
<accession>A0A1B4XXP5</accession>
<reference evidence="2 3" key="1">
    <citation type="submission" date="2016-08" db="EMBL/GenBank/DDBJ databases">
        <title>Complete genome sequence of Mycobacterium shinshuense, a subspecies of M. ulcerans.</title>
        <authorList>
            <person name="Yoshida M."/>
            <person name="Ogura Y."/>
            <person name="Hayashi T."/>
            <person name="Hoshino Y."/>
        </authorList>
    </citation>
    <scope>NUCLEOTIDE SEQUENCE [LARGE SCALE GENOMIC DNA]</scope>
    <source>
        <strain evidence="3">ATCC 33728</strain>
    </source>
</reference>
<proteinExistence type="predicted"/>
<evidence type="ECO:0000259" key="1">
    <source>
        <dbReference type="Pfam" id="PF00934"/>
    </source>
</evidence>
<dbReference type="SUPFAM" id="SSF140459">
    <property type="entry name" value="PE/PPE dimer-like"/>
    <property type="match status" value="1"/>
</dbReference>
<dbReference type="EMBL" id="AP017624">
    <property type="protein sequence ID" value="BAV39575.1"/>
    <property type="molecule type" value="Genomic_DNA"/>
</dbReference>
<evidence type="ECO:0000313" key="3">
    <source>
        <dbReference type="Proteomes" id="UP000218067"/>
    </source>
</evidence>
<dbReference type="InterPro" id="IPR000084">
    <property type="entry name" value="PE-PGRS_N"/>
</dbReference>
<gene>
    <name evidence="2" type="ORF">SHTP_0172</name>
</gene>
<organism evidence="2 3">
    <name type="scientific">Mycobacterium ulcerans subsp. shinshuense</name>
    <dbReference type="NCBI Taxonomy" id="1124626"/>
    <lineage>
        <taxon>Bacteria</taxon>
        <taxon>Bacillati</taxon>
        <taxon>Actinomycetota</taxon>
        <taxon>Actinomycetes</taxon>
        <taxon>Mycobacteriales</taxon>
        <taxon>Mycobacteriaceae</taxon>
        <taxon>Mycobacterium</taxon>
        <taxon>Mycobacterium ulcerans group</taxon>
    </lineage>
</organism>
<dbReference type="InterPro" id="IPR038332">
    <property type="entry name" value="PPE_sf"/>
</dbReference>
<dbReference type="RefSeq" id="WP_012392183.1">
    <property type="nucleotide sequence ID" value="NZ_AP017624.1"/>
</dbReference>
<dbReference type="AlphaFoldDB" id="A0A1B4XXP5"/>
<sequence length="98" mass="9599">MRSMSFDPAAASVAAAISAHASRGLDAGTAAASSVTGLAPAGADEISAQFAAAFAAEGAQVLALNTAAQDELARAGQALRQIAGMYSAVDNSWSDTLA</sequence>
<evidence type="ECO:0000313" key="2">
    <source>
        <dbReference type="EMBL" id="BAV39575.1"/>
    </source>
</evidence>
<dbReference type="Proteomes" id="UP000218067">
    <property type="component" value="Chromosome"/>
</dbReference>
<dbReference type="Gene3D" id="1.10.287.850">
    <property type="entry name" value="HP0062-like domain"/>
    <property type="match status" value="1"/>
</dbReference>
<name>A0A1B4XXP5_MYCUL</name>
<dbReference type="GeneID" id="93434854"/>
<dbReference type="Pfam" id="PF00934">
    <property type="entry name" value="PE"/>
    <property type="match status" value="1"/>
</dbReference>
<protein>
    <submittedName>
        <fullName evidence="2">PE family protein</fullName>
    </submittedName>
</protein>